<sequence>PEMDPYEEVAQQGHAPPLSSAYVLDLIELDEHVPVYVLKLKHPEYHVPSDDDIKAPLSHRTAMIRMRDEITKEDMPPQRRFVLTTPSPRCDVAESFASATA</sequence>
<name>A0A699UHH9_TANCI</name>
<accession>A0A699UHH9</accession>
<reference evidence="1" key="1">
    <citation type="journal article" date="2019" name="Sci. Rep.">
        <title>Draft genome of Tanacetum cinerariifolium, the natural source of mosquito coil.</title>
        <authorList>
            <person name="Yamashiro T."/>
            <person name="Shiraishi A."/>
            <person name="Satake H."/>
            <person name="Nakayama K."/>
        </authorList>
    </citation>
    <scope>NUCLEOTIDE SEQUENCE</scope>
</reference>
<organism evidence="1">
    <name type="scientific">Tanacetum cinerariifolium</name>
    <name type="common">Dalmatian daisy</name>
    <name type="synonym">Chrysanthemum cinerariifolium</name>
    <dbReference type="NCBI Taxonomy" id="118510"/>
    <lineage>
        <taxon>Eukaryota</taxon>
        <taxon>Viridiplantae</taxon>
        <taxon>Streptophyta</taxon>
        <taxon>Embryophyta</taxon>
        <taxon>Tracheophyta</taxon>
        <taxon>Spermatophyta</taxon>
        <taxon>Magnoliopsida</taxon>
        <taxon>eudicotyledons</taxon>
        <taxon>Gunneridae</taxon>
        <taxon>Pentapetalae</taxon>
        <taxon>asterids</taxon>
        <taxon>campanulids</taxon>
        <taxon>Asterales</taxon>
        <taxon>Asteraceae</taxon>
        <taxon>Asteroideae</taxon>
        <taxon>Anthemideae</taxon>
        <taxon>Anthemidinae</taxon>
        <taxon>Tanacetum</taxon>
    </lineage>
</organism>
<dbReference type="EMBL" id="BKCJ011330510">
    <property type="protein sequence ID" value="GFD21533.1"/>
    <property type="molecule type" value="Genomic_DNA"/>
</dbReference>
<dbReference type="AlphaFoldDB" id="A0A699UHH9"/>
<protein>
    <submittedName>
        <fullName evidence="1">Uncharacterized protein</fullName>
    </submittedName>
</protein>
<feature type="non-terminal residue" evidence="1">
    <location>
        <position position="101"/>
    </location>
</feature>
<comment type="caution">
    <text evidence="1">The sequence shown here is derived from an EMBL/GenBank/DDBJ whole genome shotgun (WGS) entry which is preliminary data.</text>
</comment>
<feature type="non-terminal residue" evidence="1">
    <location>
        <position position="1"/>
    </location>
</feature>
<evidence type="ECO:0000313" key="1">
    <source>
        <dbReference type="EMBL" id="GFD21533.1"/>
    </source>
</evidence>
<proteinExistence type="predicted"/>
<gene>
    <name evidence="1" type="ORF">Tci_893502</name>
</gene>